<comment type="caution">
    <text evidence="1">The sequence shown here is derived from an EMBL/GenBank/DDBJ whole genome shotgun (WGS) entry which is preliminary data.</text>
</comment>
<dbReference type="RefSeq" id="WP_191695406.1">
    <property type="nucleotide sequence ID" value="NZ_JACSQN010000012.1"/>
</dbReference>
<dbReference type="EMBL" id="JACSQN010000012">
    <property type="protein sequence ID" value="MBD7985585.1"/>
    <property type="molecule type" value="Genomic_DNA"/>
</dbReference>
<name>A0ABR8UC41_9BACL</name>
<evidence type="ECO:0000313" key="1">
    <source>
        <dbReference type="EMBL" id="MBD7985585.1"/>
    </source>
</evidence>
<proteinExistence type="predicted"/>
<gene>
    <name evidence="1" type="ORF">H9649_13400</name>
</gene>
<organism evidence="1 2">
    <name type="scientific">Sporosarcina quadrami</name>
    <dbReference type="NCBI Taxonomy" id="2762234"/>
    <lineage>
        <taxon>Bacteria</taxon>
        <taxon>Bacillati</taxon>
        <taxon>Bacillota</taxon>
        <taxon>Bacilli</taxon>
        <taxon>Bacillales</taxon>
        <taxon>Caryophanaceae</taxon>
        <taxon>Sporosarcina</taxon>
    </lineage>
</organism>
<protein>
    <submittedName>
        <fullName evidence="1">Uncharacterized protein</fullName>
    </submittedName>
</protein>
<dbReference type="Proteomes" id="UP000626786">
    <property type="component" value="Unassembled WGS sequence"/>
</dbReference>
<keyword evidence="2" id="KW-1185">Reference proteome</keyword>
<reference evidence="1 2" key="1">
    <citation type="submission" date="2020-08" db="EMBL/GenBank/DDBJ databases">
        <title>A Genomic Blueprint of the Chicken Gut Microbiome.</title>
        <authorList>
            <person name="Gilroy R."/>
            <person name="Ravi A."/>
            <person name="Getino M."/>
            <person name="Pursley I."/>
            <person name="Horton D.L."/>
            <person name="Alikhan N.-F."/>
            <person name="Baker D."/>
            <person name="Gharbi K."/>
            <person name="Hall N."/>
            <person name="Watson M."/>
            <person name="Adriaenssens E.M."/>
            <person name="Foster-Nyarko E."/>
            <person name="Jarju S."/>
            <person name="Secka A."/>
            <person name="Antonio M."/>
            <person name="Oren A."/>
            <person name="Chaudhuri R."/>
            <person name="La Ragione R.M."/>
            <person name="Hildebrand F."/>
            <person name="Pallen M.J."/>
        </authorList>
    </citation>
    <scope>NUCLEOTIDE SEQUENCE [LARGE SCALE GENOMIC DNA]</scope>
    <source>
        <strain evidence="1 2">Sa2YVA2</strain>
    </source>
</reference>
<accession>A0ABR8UC41</accession>
<evidence type="ECO:0000313" key="2">
    <source>
        <dbReference type="Proteomes" id="UP000626786"/>
    </source>
</evidence>
<sequence length="63" mass="7853">MVYERGMTVYERGDEVYERDLTVYERGDEVYERSLTVYERGDIERFPNMNRFHYKTKKKPLHR</sequence>